<keyword evidence="4" id="KW-1185">Reference proteome</keyword>
<organism evidence="5">
    <name type="scientific">Gongylonema pulchrum</name>
    <dbReference type="NCBI Taxonomy" id="637853"/>
    <lineage>
        <taxon>Eukaryota</taxon>
        <taxon>Metazoa</taxon>
        <taxon>Ecdysozoa</taxon>
        <taxon>Nematoda</taxon>
        <taxon>Chromadorea</taxon>
        <taxon>Rhabditida</taxon>
        <taxon>Spirurina</taxon>
        <taxon>Spiruromorpha</taxon>
        <taxon>Spiruroidea</taxon>
        <taxon>Gongylonematidae</taxon>
        <taxon>Gongylonema</taxon>
    </lineage>
</organism>
<dbReference type="InterPro" id="IPR016137">
    <property type="entry name" value="RGS"/>
</dbReference>
<gene>
    <name evidence="3" type="ORF">GPUH_LOCUS15160</name>
</gene>
<dbReference type="InterPro" id="IPR036305">
    <property type="entry name" value="RGS_sf"/>
</dbReference>
<dbReference type="EMBL" id="UYRT01082095">
    <property type="protein sequence ID" value="VDN25482.1"/>
    <property type="molecule type" value="Genomic_DNA"/>
</dbReference>
<accession>A0A183E2G9</accession>
<dbReference type="PROSITE" id="PS51207">
    <property type="entry name" value="PXA"/>
    <property type="match status" value="1"/>
</dbReference>
<dbReference type="SMART" id="SM00315">
    <property type="entry name" value="RGS"/>
    <property type="match status" value="1"/>
</dbReference>
<evidence type="ECO:0000313" key="5">
    <source>
        <dbReference type="WBParaSite" id="GPUH_0001518001-mRNA-1"/>
    </source>
</evidence>
<dbReference type="InterPro" id="IPR044926">
    <property type="entry name" value="RGS_subdomain_2"/>
</dbReference>
<dbReference type="Gene3D" id="1.10.167.10">
    <property type="entry name" value="Regulator of G-protein Signalling 4, domain 2"/>
    <property type="match status" value="1"/>
</dbReference>
<evidence type="ECO:0000259" key="2">
    <source>
        <dbReference type="PROSITE" id="PS51207"/>
    </source>
</evidence>
<dbReference type="PROSITE" id="PS50132">
    <property type="entry name" value="RGS"/>
    <property type="match status" value="1"/>
</dbReference>
<name>A0A183E2G9_9BILA</name>
<dbReference type="Pfam" id="PF02194">
    <property type="entry name" value="PXA"/>
    <property type="match status" value="1"/>
</dbReference>
<dbReference type="OrthoDB" id="5867992at2759"/>
<reference evidence="5" key="1">
    <citation type="submission" date="2016-06" db="UniProtKB">
        <authorList>
            <consortium name="WormBaseParasite"/>
        </authorList>
    </citation>
    <scope>IDENTIFICATION</scope>
</reference>
<dbReference type="AlphaFoldDB" id="A0A183E2G9"/>
<dbReference type="Pfam" id="PF00615">
    <property type="entry name" value="RGS"/>
    <property type="match status" value="1"/>
</dbReference>
<dbReference type="SMART" id="SM00313">
    <property type="entry name" value="PXA"/>
    <property type="match status" value="1"/>
</dbReference>
<dbReference type="InterPro" id="IPR003114">
    <property type="entry name" value="Phox_assoc"/>
</dbReference>
<dbReference type="GO" id="GO:0097352">
    <property type="term" value="P:autophagosome maturation"/>
    <property type="evidence" value="ECO:0007669"/>
    <property type="project" value="TreeGrafter"/>
</dbReference>
<evidence type="ECO:0000313" key="4">
    <source>
        <dbReference type="Proteomes" id="UP000271098"/>
    </source>
</evidence>
<dbReference type="SUPFAM" id="SSF48097">
    <property type="entry name" value="Regulator of G-protein signaling, RGS"/>
    <property type="match status" value="1"/>
</dbReference>
<feature type="domain" description="PXA" evidence="2">
    <location>
        <begin position="48"/>
        <end position="253"/>
    </location>
</feature>
<feature type="domain" description="RGS" evidence="1">
    <location>
        <begin position="288"/>
        <end position="418"/>
    </location>
</feature>
<dbReference type="GO" id="GO:0035091">
    <property type="term" value="F:phosphatidylinositol binding"/>
    <property type="evidence" value="ECO:0007669"/>
    <property type="project" value="TreeGrafter"/>
</dbReference>
<evidence type="ECO:0000313" key="3">
    <source>
        <dbReference type="EMBL" id="VDN25482.1"/>
    </source>
</evidence>
<dbReference type="PANTHER" id="PTHR22775">
    <property type="entry name" value="SORTING NEXIN"/>
    <property type="match status" value="1"/>
</dbReference>
<dbReference type="PANTHER" id="PTHR22775:SF44">
    <property type="entry name" value="SORTING NEXIN-14"/>
    <property type="match status" value="1"/>
</dbReference>
<protein>
    <submittedName>
        <fullName evidence="5">PXA domain-containing protein</fullName>
    </submittedName>
</protein>
<dbReference type="GO" id="GO:0005770">
    <property type="term" value="C:late endosome"/>
    <property type="evidence" value="ECO:0007669"/>
    <property type="project" value="TreeGrafter"/>
</dbReference>
<reference evidence="3 4" key="2">
    <citation type="submission" date="2018-11" db="EMBL/GenBank/DDBJ databases">
        <authorList>
            <consortium name="Pathogen Informatics"/>
        </authorList>
    </citation>
    <scope>NUCLEOTIDE SEQUENCE [LARGE SCALE GENOMIC DNA]</scope>
</reference>
<proteinExistence type="predicted"/>
<evidence type="ECO:0000259" key="1">
    <source>
        <dbReference type="PROSITE" id="PS50132"/>
    </source>
</evidence>
<dbReference type="Proteomes" id="UP000271098">
    <property type="component" value="Unassembled WGS sequence"/>
</dbReference>
<dbReference type="WBParaSite" id="GPUH_0001518001-mRNA-1">
    <property type="protein sequence ID" value="GPUH_0001518001-mRNA-1"/>
    <property type="gene ID" value="GPUH_0001518001"/>
</dbReference>
<sequence>MRQMSAFSFESLLGEKLSLEDGAAAGSNAKGETPSKVRNLPWKGLYLPESVNKSLVELIEQLIDNYVNSWYKSKISDDDAFVNEVRYQIRFAIAMFYQRIQKIDLSSLVLSQAVPLAAIHWERVSRLYDSVDKKVYPPQMVETKILEGMQDVHFALGSRQNEIDYLRQLADLAVAQLVDESRIAGRATDDDSPFHQAPAAAAIANHSRPWPSHICRHLLRELLVFCIFLPLLDLIADPDTINRILIVLFDSDVLSYPQKSQESKQVEILHELTDYTLSDTADSLLQLKLNDLLRDARQLQIFSMYLRDIRAPVNELHFLLHAGDAHRRMLNIQQHDDASLSELHFDIWQIFSKHIHEGAPEKIDLPKEVVTEFTSAVEGHDFELLDRCIEKAFQIVYRRMQYDYVVPFCQSECFLGHLCGSPPVSVDELIASNGRPHSNRILLPAVESNFSITQFRNRFWRMVMPASMDGSVDSSSFDHLSDAASQGSANGLVDVADDITQGLASQSPNDEGQQLAKPTFNIVVNDTEEKSEEPVDVASNLVCAMAFADSPH</sequence>